<evidence type="ECO:0000256" key="4">
    <source>
        <dbReference type="ARBA" id="ARBA00022989"/>
    </source>
</evidence>
<evidence type="ECO:0000259" key="7">
    <source>
        <dbReference type="PROSITE" id="PS50850"/>
    </source>
</evidence>
<evidence type="ECO:0000256" key="3">
    <source>
        <dbReference type="ARBA" id="ARBA00022692"/>
    </source>
</evidence>
<evidence type="ECO:0000313" key="9">
    <source>
        <dbReference type="EMBL" id="CAB3254704.1"/>
    </source>
</evidence>
<dbReference type="EMBL" id="CADEBD010000324">
    <property type="protein sequence ID" value="CAB3245204.1"/>
    <property type="molecule type" value="Genomic_DNA"/>
</dbReference>
<evidence type="ECO:0000256" key="2">
    <source>
        <dbReference type="ARBA" id="ARBA00022448"/>
    </source>
</evidence>
<feature type="transmembrane region" description="Helical" evidence="6">
    <location>
        <begin position="359"/>
        <end position="380"/>
    </location>
</feature>
<dbReference type="GO" id="GO:0016020">
    <property type="term" value="C:membrane"/>
    <property type="evidence" value="ECO:0007669"/>
    <property type="project" value="UniProtKB-SubCell"/>
</dbReference>
<comment type="subcellular location">
    <subcellularLocation>
        <location evidence="1">Membrane</location>
        <topology evidence="1">Multi-pass membrane protein</topology>
    </subcellularLocation>
</comment>
<dbReference type="EMBL" id="CADEBC010000566">
    <property type="protein sequence ID" value="CAB3254704.1"/>
    <property type="molecule type" value="Genomic_DNA"/>
</dbReference>
<evidence type="ECO:0000256" key="1">
    <source>
        <dbReference type="ARBA" id="ARBA00004141"/>
    </source>
</evidence>
<feature type="transmembrane region" description="Helical" evidence="6">
    <location>
        <begin position="76"/>
        <end position="95"/>
    </location>
</feature>
<feature type="transmembrane region" description="Helical" evidence="6">
    <location>
        <begin position="293"/>
        <end position="315"/>
    </location>
</feature>
<organism evidence="8 11">
    <name type="scientific">Arctia plantaginis</name>
    <name type="common">Wood tiger moth</name>
    <name type="synonym">Phalaena plantaginis</name>
    <dbReference type="NCBI Taxonomy" id="874455"/>
    <lineage>
        <taxon>Eukaryota</taxon>
        <taxon>Metazoa</taxon>
        <taxon>Ecdysozoa</taxon>
        <taxon>Arthropoda</taxon>
        <taxon>Hexapoda</taxon>
        <taxon>Insecta</taxon>
        <taxon>Pterygota</taxon>
        <taxon>Neoptera</taxon>
        <taxon>Endopterygota</taxon>
        <taxon>Lepidoptera</taxon>
        <taxon>Glossata</taxon>
        <taxon>Ditrysia</taxon>
        <taxon>Noctuoidea</taxon>
        <taxon>Erebidae</taxon>
        <taxon>Arctiinae</taxon>
        <taxon>Arctia</taxon>
    </lineage>
</organism>
<feature type="transmembrane region" description="Helical" evidence="6">
    <location>
        <begin position="412"/>
        <end position="432"/>
    </location>
</feature>
<feature type="transmembrane region" description="Helical" evidence="6">
    <location>
        <begin position="474"/>
        <end position="493"/>
    </location>
</feature>
<feature type="domain" description="Major facilitator superfamily (MFS) profile" evidence="7">
    <location>
        <begin position="38"/>
        <end position="498"/>
    </location>
</feature>
<comment type="caution">
    <text evidence="8">The sequence shown here is derived from an EMBL/GenBank/DDBJ whole genome shotgun (WGS) entry which is preliminary data.</text>
</comment>
<dbReference type="InterPro" id="IPR036259">
    <property type="entry name" value="MFS_trans_sf"/>
</dbReference>
<dbReference type="PROSITE" id="PS50850">
    <property type="entry name" value="MFS"/>
    <property type="match status" value="1"/>
</dbReference>
<proteinExistence type="predicted"/>
<accession>A0A8S1AIR6</accession>
<feature type="transmembrane region" description="Helical" evidence="6">
    <location>
        <begin position="387"/>
        <end position="406"/>
    </location>
</feature>
<dbReference type="SUPFAM" id="SSF103473">
    <property type="entry name" value="MFS general substrate transporter"/>
    <property type="match status" value="1"/>
</dbReference>
<sequence length="501" mass="55022">MVRKLATISHKAHGQVKHEADLDQALEVAGLGCHNLWSCFVLTLVSISTALDQMGYAVVLPPAACELQISDQARGFIIAMPYIGVLLSSHAWGYLVDTQGRKKTVIFSTLGNGLFGAGAAFMPNLTSFIICKGFSALCLAGPASIPYTYISEIVPPKYRDIMLSLMNSVMLVGTVLATPFAWAILPQEFAIDFGAYIFRPWRLLTIACSIPLLISSILLIFNPESPKYLITQDKHEEALQVLRNMYAVNKRRSPEDYPISRLTNISLPNEKESLFTSIKSHTLPLLKWTYSKWMLLNAFLLFGTFNVLNGLYIWVPEVVNRVFSGGEDNGRTPCQVITQGLNQTMAGEQCNNALEDRTLMISTIAQTSLALFVMIVSCVIKFMSKKTMIIICFWVIGLACILVNFITNQIVFAIILSALIITILNVGCVNAYTVDLIPTHLRGMAVTVSMTLGMTGSIAGSTMAGYMIKDACEPMFYTFGGLLILCGGLSFLLPSSRNLKN</sequence>
<dbReference type="Proteomes" id="UP000494106">
    <property type="component" value="Unassembled WGS sequence"/>
</dbReference>
<protein>
    <recommendedName>
        <fullName evidence="7">Major facilitator superfamily (MFS) profile domain-containing protein</fullName>
    </recommendedName>
</protein>
<evidence type="ECO:0000313" key="8">
    <source>
        <dbReference type="EMBL" id="CAB3245204.1"/>
    </source>
</evidence>
<feature type="transmembrane region" description="Helical" evidence="6">
    <location>
        <begin position="161"/>
        <end position="183"/>
    </location>
</feature>
<dbReference type="Gene3D" id="1.20.1250.20">
    <property type="entry name" value="MFS general substrate transporter like domains"/>
    <property type="match status" value="1"/>
</dbReference>
<evidence type="ECO:0000256" key="6">
    <source>
        <dbReference type="SAM" id="Phobius"/>
    </source>
</evidence>
<keyword evidence="4 6" id="KW-1133">Transmembrane helix</keyword>
<dbReference type="PANTHER" id="PTHR23511:SF35">
    <property type="entry name" value="MAJOR FACILITATOR SUPERFAMILY (MFS) PROFILE DOMAIN-CONTAINING PROTEIN"/>
    <property type="match status" value="1"/>
</dbReference>
<dbReference type="OrthoDB" id="433512at2759"/>
<dbReference type="InterPro" id="IPR011701">
    <property type="entry name" value="MFS"/>
</dbReference>
<dbReference type="InterPro" id="IPR020846">
    <property type="entry name" value="MFS_dom"/>
</dbReference>
<keyword evidence="5 6" id="KW-0472">Membrane</keyword>
<name>A0A8S1AIR6_ARCPL</name>
<evidence type="ECO:0000313" key="10">
    <source>
        <dbReference type="Proteomes" id="UP000494106"/>
    </source>
</evidence>
<evidence type="ECO:0000313" key="11">
    <source>
        <dbReference type="Proteomes" id="UP000494256"/>
    </source>
</evidence>
<dbReference type="Proteomes" id="UP000494256">
    <property type="component" value="Unassembled WGS sequence"/>
</dbReference>
<feature type="transmembrane region" description="Helical" evidence="6">
    <location>
        <begin position="203"/>
        <end position="221"/>
    </location>
</feature>
<keyword evidence="2" id="KW-0813">Transport</keyword>
<keyword evidence="10" id="KW-1185">Reference proteome</keyword>
<dbReference type="AlphaFoldDB" id="A0A8S1AIR6"/>
<feature type="transmembrane region" description="Helical" evidence="6">
    <location>
        <begin position="115"/>
        <end position="140"/>
    </location>
</feature>
<dbReference type="Pfam" id="PF07690">
    <property type="entry name" value="MFS_1"/>
    <property type="match status" value="1"/>
</dbReference>
<dbReference type="GO" id="GO:0022857">
    <property type="term" value="F:transmembrane transporter activity"/>
    <property type="evidence" value="ECO:0007669"/>
    <property type="project" value="InterPro"/>
</dbReference>
<feature type="transmembrane region" description="Helical" evidence="6">
    <location>
        <begin position="444"/>
        <end position="468"/>
    </location>
</feature>
<reference evidence="10 11" key="1">
    <citation type="submission" date="2020-04" db="EMBL/GenBank/DDBJ databases">
        <authorList>
            <person name="Wallbank WR R."/>
            <person name="Pardo Diaz C."/>
            <person name="Kozak K."/>
            <person name="Martin S."/>
            <person name="Jiggins C."/>
            <person name="Moest M."/>
            <person name="Warren A I."/>
            <person name="Byers J.R.P. K."/>
            <person name="Montejo-Kovacevich G."/>
            <person name="Yen C E."/>
        </authorList>
    </citation>
    <scope>NUCLEOTIDE SEQUENCE [LARGE SCALE GENOMIC DNA]</scope>
</reference>
<gene>
    <name evidence="8" type="ORF">APLA_LOCUS11015</name>
    <name evidence="9" type="ORF">APLA_LOCUS14629</name>
</gene>
<keyword evidence="3 6" id="KW-0812">Transmembrane</keyword>
<evidence type="ECO:0000256" key="5">
    <source>
        <dbReference type="ARBA" id="ARBA00023136"/>
    </source>
</evidence>
<dbReference type="PANTHER" id="PTHR23511">
    <property type="entry name" value="SYNAPTIC VESICLE GLYCOPROTEIN 2"/>
    <property type="match status" value="1"/>
</dbReference>